<dbReference type="RefSeq" id="WP_028124201.1">
    <property type="nucleotide sequence ID" value="NZ_CP024964.1"/>
</dbReference>
<evidence type="ECO:0000256" key="1">
    <source>
        <dbReference type="HAMAP-Rule" id="MF_01077"/>
    </source>
</evidence>
<name>A0A2K8NZ15_9MOLU</name>
<dbReference type="NCBIfam" id="NF011236">
    <property type="entry name" value="PRK14643.1"/>
    <property type="match status" value="1"/>
</dbReference>
<dbReference type="InterPro" id="IPR035956">
    <property type="entry name" value="RimP_N_sf"/>
</dbReference>
<evidence type="ECO:0000313" key="3">
    <source>
        <dbReference type="Proteomes" id="UP000231896"/>
    </source>
</evidence>
<reference evidence="2 3" key="1">
    <citation type="submission" date="2017-11" db="EMBL/GenBank/DDBJ databases">
        <title>Genome sequence of Entomoplasma melaleucae M1 (ATCC 49191).</title>
        <authorList>
            <person name="Lo W.-S."/>
            <person name="Gasparich G.E."/>
            <person name="Kuo C.-H."/>
        </authorList>
    </citation>
    <scope>NUCLEOTIDE SEQUENCE [LARGE SCALE GENOMIC DNA]</scope>
    <source>
        <strain evidence="2 3">M1</strain>
    </source>
</reference>
<accession>A0A2K8NZ15</accession>
<dbReference type="EMBL" id="CP024964">
    <property type="protein sequence ID" value="ATZ17971.1"/>
    <property type="molecule type" value="Genomic_DNA"/>
</dbReference>
<dbReference type="SUPFAM" id="SSF74942">
    <property type="entry name" value="YhbC-like, C-terminal domain"/>
    <property type="match status" value="1"/>
</dbReference>
<comment type="similarity">
    <text evidence="1">Belongs to the RimP family.</text>
</comment>
<dbReference type="HAMAP" id="MF_01077">
    <property type="entry name" value="RimP"/>
    <property type="match status" value="1"/>
</dbReference>
<dbReference type="InterPro" id="IPR003728">
    <property type="entry name" value="Ribosome_maturation_RimP"/>
</dbReference>
<sequence length="164" mass="18921">MKNFASIKDEIQKIAKSILKEYNLQIYEINNFFDFESDVLQILVEDITEPNKALDFDSIISSNEKLSDALEDFPGLGEPYMLEVASAGIEKPIRSKDELIKAVNSYIHIELNQEKNPSSVIEGILLDFDVSNDTFRMAYFLKGQKKKVDFKYEQVKFARYAVKF</sequence>
<dbReference type="InterPro" id="IPR036847">
    <property type="entry name" value="RimP_C_sf"/>
</dbReference>
<dbReference type="AlphaFoldDB" id="A0A2K8NZ15"/>
<dbReference type="GO" id="GO:0005829">
    <property type="term" value="C:cytosol"/>
    <property type="evidence" value="ECO:0007669"/>
    <property type="project" value="TreeGrafter"/>
</dbReference>
<dbReference type="Gene3D" id="3.30.300.70">
    <property type="entry name" value="RimP-like superfamily, N-terminal"/>
    <property type="match status" value="1"/>
</dbReference>
<dbReference type="InterPro" id="IPR028998">
    <property type="entry name" value="RimP_C"/>
</dbReference>
<keyword evidence="1" id="KW-0963">Cytoplasm</keyword>
<organism evidence="2 3">
    <name type="scientific">Mesoplasma melaleucae</name>
    <dbReference type="NCBI Taxonomy" id="81459"/>
    <lineage>
        <taxon>Bacteria</taxon>
        <taxon>Bacillati</taxon>
        <taxon>Mycoplasmatota</taxon>
        <taxon>Mollicutes</taxon>
        <taxon>Entomoplasmatales</taxon>
        <taxon>Entomoplasmataceae</taxon>
        <taxon>Mesoplasma</taxon>
    </lineage>
</organism>
<keyword evidence="3" id="KW-1185">Reference proteome</keyword>
<gene>
    <name evidence="1 2" type="primary">rimP</name>
    <name evidence="2" type="ORF">EMELA_v1c04170</name>
</gene>
<keyword evidence="1" id="KW-0690">Ribosome biogenesis</keyword>
<dbReference type="Proteomes" id="UP000231896">
    <property type="component" value="Chromosome"/>
</dbReference>
<dbReference type="OrthoDB" id="398614at2"/>
<dbReference type="CDD" id="cd01734">
    <property type="entry name" value="YlxS_C"/>
    <property type="match status" value="1"/>
</dbReference>
<dbReference type="GO" id="GO:0000028">
    <property type="term" value="P:ribosomal small subunit assembly"/>
    <property type="evidence" value="ECO:0007669"/>
    <property type="project" value="TreeGrafter"/>
</dbReference>
<proteinExistence type="inferred from homology"/>
<dbReference type="Gene3D" id="2.30.30.180">
    <property type="entry name" value="Ribosome maturation factor RimP, C-terminal domain"/>
    <property type="match status" value="1"/>
</dbReference>
<dbReference type="STRING" id="1408435.GCA_000685885_00694"/>
<dbReference type="KEGG" id="eml:EMELA_v1c04170"/>
<dbReference type="SUPFAM" id="SSF75420">
    <property type="entry name" value="YhbC-like, N-terminal domain"/>
    <property type="match status" value="1"/>
</dbReference>
<comment type="function">
    <text evidence="1">Required for maturation of 30S ribosomal subunits.</text>
</comment>
<evidence type="ECO:0000313" key="2">
    <source>
        <dbReference type="EMBL" id="ATZ17971.1"/>
    </source>
</evidence>
<dbReference type="GO" id="GO:0006412">
    <property type="term" value="P:translation"/>
    <property type="evidence" value="ECO:0007669"/>
    <property type="project" value="TreeGrafter"/>
</dbReference>
<protein>
    <recommendedName>
        <fullName evidence="1">Ribosome maturation factor RimP</fullName>
    </recommendedName>
</protein>
<comment type="subcellular location">
    <subcellularLocation>
        <location evidence="1">Cytoplasm</location>
    </subcellularLocation>
</comment>
<dbReference type="PANTHER" id="PTHR33867">
    <property type="entry name" value="RIBOSOME MATURATION FACTOR RIMP"/>
    <property type="match status" value="1"/>
</dbReference>
<dbReference type="PANTHER" id="PTHR33867:SF1">
    <property type="entry name" value="RIBOSOME MATURATION FACTOR RIMP"/>
    <property type="match status" value="1"/>
</dbReference>